<feature type="region of interest" description="Disordered" evidence="1">
    <location>
        <begin position="524"/>
        <end position="547"/>
    </location>
</feature>
<dbReference type="OrthoDB" id="9977870at2759"/>
<sequence>LLIDMQYIPAEYNDEAYFQEVLQLKVSQADIPIWKNDGAKDEKKESLTSPIILTPNMTVQPSSRGSDKSNVSIHVRTLSSASLSSSSTAISSQLSCELLEDSYTVRRKKEVMARMDVTIPSHENLNILNCAGFLSTDTNHLNPASCAPVNPKPYMWITDRIRTKVFKPRPKTPRGKSSHQNKTSEFQSTNSLRPLEVACCKCNLCICSLCKGPFHSLDTECPSVWARHTIVQLHDDKIQILQDNCNSHDFETIQNSGDFETQDKSNEISNSSAWVDKKISDPYYTCQGTKERQQIRDAGFNINRKIRGSPKELAREEFNYAAKKRTAESVELSSLRQRQVNERDRFCAFERKMGWFMTTRHNQERVKALETYEKRLTKMKEHHKRIATQLEDVQVAAEFEMISAFKKTEQNVHNRLRHMEKYCDALGRDSSDSGTEREVTEIDLRQLGQQYNLRDSMYHVHKSKINVLRDKQAKQMERLLMQQELELQKIMNRREELTLAEQRFKKERDGLSKLFAKRKSALMQKWEMEEQSEREKLESENNLRYAP</sequence>
<name>A0A2S4Q1V8_9PEZI</name>
<evidence type="ECO:0008006" key="4">
    <source>
        <dbReference type="Google" id="ProtNLM"/>
    </source>
</evidence>
<evidence type="ECO:0000313" key="2">
    <source>
        <dbReference type="EMBL" id="POS88283.1"/>
    </source>
</evidence>
<dbReference type="AlphaFoldDB" id="A0A2S4Q1V8"/>
<feature type="non-terminal residue" evidence="2">
    <location>
        <position position="1"/>
    </location>
</feature>
<evidence type="ECO:0000313" key="3">
    <source>
        <dbReference type="Proteomes" id="UP000237438"/>
    </source>
</evidence>
<protein>
    <recommendedName>
        <fullName evidence="4">IBR domain-containing protein</fullName>
    </recommendedName>
</protein>
<gene>
    <name evidence="2" type="ORF">EPUL_000888</name>
</gene>
<organism evidence="2 3">
    <name type="scientific">Erysiphe pulchra</name>
    <dbReference type="NCBI Taxonomy" id="225359"/>
    <lineage>
        <taxon>Eukaryota</taxon>
        <taxon>Fungi</taxon>
        <taxon>Dikarya</taxon>
        <taxon>Ascomycota</taxon>
        <taxon>Pezizomycotina</taxon>
        <taxon>Leotiomycetes</taxon>
        <taxon>Erysiphales</taxon>
        <taxon>Erysiphaceae</taxon>
        <taxon>Erysiphe</taxon>
    </lineage>
</organism>
<evidence type="ECO:0000256" key="1">
    <source>
        <dbReference type="SAM" id="MobiDB-lite"/>
    </source>
</evidence>
<accession>A0A2S4Q1V8</accession>
<feature type="region of interest" description="Disordered" evidence="1">
    <location>
        <begin position="167"/>
        <end position="187"/>
    </location>
</feature>
<feature type="compositionally biased region" description="Basic residues" evidence="1">
    <location>
        <begin position="167"/>
        <end position="179"/>
    </location>
</feature>
<feature type="non-terminal residue" evidence="2">
    <location>
        <position position="547"/>
    </location>
</feature>
<dbReference type="STRING" id="225359.A0A2S4Q1V8"/>
<reference evidence="2 3" key="1">
    <citation type="submission" date="2017-10" db="EMBL/GenBank/DDBJ databases">
        <title>Development of genomic resources for the powdery mildew, Erysiphe pulchra.</title>
        <authorList>
            <person name="Wadl P.A."/>
            <person name="Mack B.M."/>
            <person name="Moore G."/>
            <person name="Beltz S.B."/>
        </authorList>
    </citation>
    <scope>NUCLEOTIDE SEQUENCE [LARGE SCALE GENOMIC DNA]</scope>
    <source>
        <strain evidence="2">Cflorida</strain>
    </source>
</reference>
<comment type="caution">
    <text evidence="2">The sequence shown here is derived from an EMBL/GenBank/DDBJ whole genome shotgun (WGS) entry which is preliminary data.</text>
</comment>
<dbReference type="Proteomes" id="UP000237438">
    <property type="component" value="Unassembled WGS sequence"/>
</dbReference>
<proteinExistence type="predicted"/>
<feature type="compositionally biased region" description="Basic and acidic residues" evidence="1">
    <location>
        <begin position="526"/>
        <end position="541"/>
    </location>
</feature>
<keyword evidence="3" id="KW-1185">Reference proteome</keyword>
<dbReference type="EMBL" id="PEDP01000013">
    <property type="protein sequence ID" value="POS88283.1"/>
    <property type="molecule type" value="Genomic_DNA"/>
</dbReference>